<name>X1F6Z7_9ZZZZ</name>
<dbReference type="InterPro" id="IPR046346">
    <property type="entry name" value="Aminoacid_DH-like_N_sf"/>
</dbReference>
<dbReference type="GO" id="GO:0005829">
    <property type="term" value="C:cytosol"/>
    <property type="evidence" value="ECO:0007669"/>
    <property type="project" value="TreeGrafter"/>
</dbReference>
<evidence type="ECO:0000256" key="2">
    <source>
        <dbReference type="ARBA" id="ARBA00022801"/>
    </source>
</evidence>
<dbReference type="PANTHER" id="PTHR48099">
    <property type="entry name" value="C-1-TETRAHYDROFOLATE SYNTHASE, CYTOPLASMIC-RELATED"/>
    <property type="match status" value="1"/>
</dbReference>
<dbReference type="PANTHER" id="PTHR48099:SF5">
    <property type="entry name" value="C-1-TETRAHYDROFOLATE SYNTHASE, CYTOPLASMIC"/>
    <property type="match status" value="1"/>
</dbReference>
<dbReference type="Gene3D" id="3.40.50.10860">
    <property type="entry name" value="Leucine Dehydrogenase, chain A, domain 1"/>
    <property type="match status" value="1"/>
</dbReference>
<feature type="domain" description="Tetrahydrofolate dehydrogenase/cyclohydrolase catalytic" evidence="6">
    <location>
        <begin position="5"/>
        <end position="87"/>
    </location>
</feature>
<evidence type="ECO:0000313" key="7">
    <source>
        <dbReference type="EMBL" id="GAH16548.1"/>
    </source>
</evidence>
<proteinExistence type="predicted"/>
<evidence type="ECO:0000256" key="1">
    <source>
        <dbReference type="ARBA" id="ARBA00004777"/>
    </source>
</evidence>
<dbReference type="GO" id="GO:0035999">
    <property type="term" value="P:tetrahydrofolate interconversion"/>
    <property type="evidence" value="ECO:0007669"/>
    <property type="project" value="TreeGrafter"/>
</dbReference>
<comment type="pathway">
    <text evidence="1">One-carbon metabolism; tetrahydrofolate interconversion.</text>
</comment>
<dbReference type="GO" id="GO:0004477">
    <property type="term" value="F:methenyltetrahydrofolate cyclohydrolase activity"/>
    <property type="evidence" value="ECO:0007669"/>
    <property type="project" value="TreeGrafter"/>
</dbReference>
<dbReference type="InterPro" id="IPR020630">
    <property type="entry name" value="THF_DH/CycHdrlase_cat_dom"/>
</dbReference>
<dbReference type="AlphaFoldDB" id="X1F6Z7"/>
<evidence type="ECO:0000256" key="5">
    <source>
        <dbReference type="ARBA" id="ARBA00023268"/>
    </source>
</evidence>
<evidence type="ECO:0000256" key="4">
    <source>
        <dbReference type="ARBA" id="ARBA00023002"/>
    </source>
</evidence>
<dbReference type="EMBL" id="BART01032992">
    <property type="protein sequence ID" value="GAH16548.1"/>
    <property type="molecule type" value="Genomic_DNA"/>
</dbReference>
<gene>
    <name evidence="7" type="ORF">S01H4_56848</name>
</gene>
<evidence type="ECO:0000256" key="3">
    <source>
        <dbReference type="ARBA" id="ARBA00022857"/>
    </source>
</evidence>
<keyword evidence="4" id="KW-0560">Oxidoreductase</keyword>
<feature type="non-terminal residue" evidence="7">
    <location>
        <position position="87"/>
    </location>
</feature>
<evidence type="ECO:0000259" key="6">
    <source>
        <dbReference type="Pfam" id="PF00763"/>
    </source>
</evidence>
<keyword evidence="2" id="KW-0378">Hydrolase</keyword>
<accession>X1F6Z7</accession>
<protein>
    <recommendedName>
        <fullName evidence="6">Tetrahydrofolate dehydrogenase/cyclohydrolase catalytic domain-containing protein</fullName>
    </recommendedName>
</protein>
<dbReference type="PRINTS" id="PR00085">
    <property type="entry name" value="THFDHDRGNASE"/>
</dbReference>
<dbReference type="GO" id="GO:0004488">
    <property type="term" value="F:methylenetetrahydrofolate dehydrogenase (NADP+) activity"/>
    <property type="evidence" value="ECO:0007669"/>
    <property type="project" value="InterPro"/>
</dbReference>
<reference evidence="7" key="1">
    <citation type="journal article" date="2014" name="Front. Microbiol.">
        <title>High frequency of phylogenetically diverse reductive dehalogenase-homologous genes in deep subseafloor sedimentary metagenomes.</title>
        <authorList>
            <person name="Kawai M."/>
            <person name="Futagami T."/>
            <person name="Toyoda A."/>
            <person name="Takaki Y."/>
            <person name="Nishi S."/>
            <person name="Hori S."/>
            <person name="Arai W."/>
            <person name="Tsubouchi T."/>
            <person name="Morono Y."/>
            <person name="Uchiyama I."/>
            <person name="Ito T."/>
            <person name="Fujiyama A."/>
            <person name="Inagaki F."/>
            <person name="Takami H."/>
        </authorList>
    </citation>
    <scope>NUCLEOTIDE SEQUENCE</scope>
    <source>
        <strain evidence="7">Expedition CK06-06</strain>
    </source>
</reference>
<dbReference type="SUPFAM" id="SSF53223">
    <property type="entry name" value="Aminoacid dehydrogenase-like, N-terminal domain"/>
    <property type="match status" value="1"/>
</dbReference>
<dbReference type="InterPro" id="IPR000672">
    <property type="entry name" value="THF_DH/CycHdrlase"/>
</dbReference>
<keyword evidence="3" id="KW-0521">NADP</keyword>
<keyword evidence="5" id="KW-0511">Multifunctional enzyme</keyword>
<dbReference type="Pfam" id="PF00763">
    <property type="entry name" value="THF_DHG_CYH"/>
    <property type="match status" value="1"/>
</dbReference>
<sequence>MGKILNGKELAARLNSELKNKINLDYQGTGIKPKLAAILVGDDPASKLYIRIKRKTCAEIGIDSILVNLNAEVTNAELFTKISELNK</sequence>
<organism evidence="7">
    <name type="scientific">marine sediment metagenome</name>
    <dbReference type="NCBI Taxonomy" id="412755"/>
    <lineage>
        <taxon>unclassified sequences</taxon>
        <taxon>metagenomes</taxon>
        <taxon>ecological metagenomes</taxon>
    </lineage>
</organism>
<comment type="caution">
    <text evidence="7">The sequence shown here is derived from an EMBL/GenBank/DDBJ whole genome shotgun (WGS) entry which is preliminary data.</text>
</comment>